<evidence type="ECO:0000313" key="3">
    <source>
        <dbReference type="Proteomes" id="UP001629745"/>
    </source>
</evidence>
<reference evidence="2 3" key="1">
    <citation type="submission" date="2023-11" db="EMBL/GenBank/DDBJ databases">
        <authorList>
            <person name="Val-Calvo J."/>
            <person name="Scortti M."/>
            <person name="Vazquez-Boland J."/>
        </authorList>
    </citation>
    <scope>NUCLEOTIDE SEQUENCE [LARGE SCALE GENOMIC DNA]</scope>
    <source>
        <strain evidence="2 3">PAM 2766</strain>
    </source>
</reference>
<keyword evidence="3" id="KW-1185">Reference proteome</keyword>
<comment type="caution">
    <text evidence="2">The sequence shown here is derived from an EMBL/GenBank/DDBJ whole genome shotgun (WGS) entry which is preliminary data.</text>
</comment>
<sequence>MKSHYKWALAAASVLALGFASVQVTAAAWSDSKTTAPTTIHTGRLDISAGQINDKAFDLSDLKLEEKQPGDFATKPLQVFNTGNVPMGYRLLSVVVTPSPGKTAPPIDLKIVKVVSTADCGAGALTGTTLYETGAMGAATTPQRQVASGASEVLCLRATLGTTASPGQSATAKFTFGAVVDR</sequence>
<dbReference type="RefSeq" id="WP_420164733.1">
    <property type="nucleotide sequence ID" value="NZ_JBDLNV010000004.1"/>
</dbReference>
<evidence type="ECO:0000256" key="1">
    <source>
        <dbReference type="SAM" id="SignalP"/>
    </source>
</evidence>
<name>A0ABW9FGI5_9NOCA</name>
<dbReference type="Proteomes" id="UP001629745">
    <property type="component" value="Unassembled WGS sequence"/>
</dbReference>
<organism evidence="2 3">
    <name type="scientific">Rhodococcus parequi</name>
    <dbReference type="NCBI Taxonomy" id="3137122"/>
    <lineage>
        <taxon>Bacteria</taxon>
        <taxon>Bacillati</taxon>
        <taxon>Actinomycetota</taxon>
        <taxon>Actinomycetes</taxon>
        <taxon>Mycobacteriales</taxon>
        <taxon>Nocardiaceae</taxon>
        <taxon>Rhodococcus</taxon>
    </lineage>
</organism>
<keyword evidence="1" id="KW-0732">Signal</keyword>
<feature type="signal peptide" evidence="1">
    <location>
        <begin position="1"/>
        <end position="26"/>
    </location>
</feature>
<evidence type="ECO:0008006" key="4">
    <source>
        <dbReference type="Google" id="ProtNLM"/>
    </source>
</evidence>
<proteinExistence type="predicted"/>
<gene>
    <name evidence="2" type="ORF">ABEU20_002760</name>
</gene>
<feature type="chain" id="PRO_5047228889" description="Ribosomally synthesized peptide with SipW-like signal peptide" evidence="1">
    <location>
        <begin position="27"/>
        <end position="182"/>
    </location>
</feature>
<accession>A0ABW9FGI5</accession>
<evidence type="ECO:0000313" key="2">
    <source>
        <dbReference type="EMBL" id="MFM1724183.1"/>
    </source>
</evidence>
<dbReference type="EMBL" id="JBDLNV010000004">
    <property type="protein sequence ID" value="MFM1724183.1"/>
    <property type="molecule type" value="Genomic_DNA"/>
</dbReference>
<protein>
    <recommendedName>
        <fullName evidence="4">Ribosomally synthesized peptide with SipW-like signal peptide</fullName>
    </recommendedName>
</protein>